<dbReference type="EMBL" id="CP104311">
    <property type="protein sequence ID" value="WWF00795.1"/>
    <property type="molecule type" value="Genomic_DNA"/>
</dbReference>
<organism evidence="2 3">
    <name type="scientific">Methylococcus capsulatus</name>
    <dbReference type="NCBI Taxonomy" id="414"/>
    <lineage>
        <taxon>Bacteria</taxon>
        <taxon>Pseudomonadati</taxon>
        <taxon>Pseudomonadota</taxon>
        <taxon>Gammaproteobacteria</taxon>
        <taxon>Methylococcales</taxon>
        <taxon>Methylococcaceae</taxon>
        <taxon>Methylococcus</taxon>
    </lineage>
</organism>
<keyword evidence="3" id="KW-1185">Reference proteome</keyword>
<protein>
    <recommendedName>
        <fullName evidence="4">Minor tail protein</fullName>
    </recommendedName>
</protein>
<dbReference type="Proteomes" id="UP001359308">
    <property type="component" value="Chromosome"/>
</dbReference>
<reference evidence="2 3" key="1">
    <citation type="submission" date="2022-09" db="EMBL/GenBank/DDBJ databases">
        <authorList>
            <person name="Giprobiosintez L."/>
        </authorList>
    </citation>
    <scope>NUCLEOTIDE SEQUENCE [LARGE SCALE GENOMIC DNA]</scope>
    <source>
        <strain evidence="2">VKPM-B-12549</strain>
        <strain evidence="3">VKPM-B-12549 (GBS-15)</strain>
    </source>
</reference>
<evidence type="ECO:0000313" key="3">
    <source>
        <dbReference type="Proteomes" id="UP001359308"/>
    </source>
</evidence>
<evidence type="ECO:0008006" key="4">
    <source>
        <dbReference type="Google" id="ProtNLM"/>
    </source>
</evidence>
<evidence type="ECO:0000313" key="1">
    <source>
        <dbReference type="EMBL" id="WWF00795.1"/>
    </source>
</evidence>
<proteinExistence type="predicted"/>
<dbReference type="EMBL" id="CP104311">
    <property type="protein sequence ID" value="WWF02869.1"/>
    <property type="molecule type" value="Genomic_DNA"/>
</dbReference>
<name>A0ABZ2F8Z8_METCP</name>
<evidence type="ECO:0000313" key="2">
    <source>
        <dbReference type="EMBL" id="WWF02869.1"/>
    </source>
</evidence>
<gene>
    <name evidence="2" type="ORF">N4J17_04440</name>
    <name evidence="1" type="ORF">N4J17_09895</name>
</gene>
<dbReference type="RefSeq" id="WP_198321665.1">
    <property type="nucleotide sequence ID" value="NZ_CP104311.1"/>
</dbReference>
<sequence>MAIILAAQNGNASAPATWAGGVVPGPGDVAVANGKSIVIDVDWTLAEVRNDATGGAVQGGRFQLPGNRTLTANIYAGSEFLIEYGCVQYTGVAGETSYIVGDSHGGTGTNIMGITHRVAGDLHIIGDVYGGSGQSSVGLYVYGTGKAWVKRAISGAGFAATGIGAVAITTIAYYEEALSGPAPYYSVGVNTSGGCRMLNVPHRKFEVVLEDGTIEVCRPTALVVPAQANVRSGTVYGDAAYTGSLAVPPPARVSVGVPTDDTVGTGYITAADLASDPTISGIASEVQAINDRIVYNVPSGPVISIPAPSGPTKTVALAYCYDVHGAAVAGVEVVIRMRDAVGSKGAYSAQVMKALSDANGIATLEIPRNPKARFDVRRGAGPWVEFSGVDADSIELPAVIG</sequence>
<accession>A0ABZ2F8Z8</accession>